<sequence>MHCTNCAAEVPEQRKFCGQCGAAVVRRCPTCGAANPALNKFCGDCGTKLRVDSPSAAPTARDSRPIERRQLTVLFCDLVGSTALSARLDPEDFGAIIADYRRCITETVASFDGFVARHHGDGAVAYFGYPHAHEDDAERAVHASLALVQAVAALPAKEKLSARVGVATGVALVGDMSESAISEEHGILGDTPNLAARLQSLAQPGAVIISGRTKTIAGPQFEYLDLGKVEFKGFVKPVAAWQVAGKTAVTSRSHALQSSDLLPLIGRDEEIELLLRRWERAKSGEGQVVLLSGEAGIGKSRLTIALLEQLAREPHIRLRFFCSPQHTDSPLYPVIGEMLRAAGFAHDDSQQAKMDKLDALLAQSSTPSEDAALFAEMLSLPNDGRYPPVEVEPQLRRQKTLKALGSQIEVLVRINPVLMIFEDAHWADPTSLELFARAVDWAVSHRLLLLVTFRPEFSPPGIGRPHVTELTLHRLAPRDIDLLIERVVGNRSLPAGIRQDIIERTDGIPLFAEEMTKAVLDAEGESDAQRAFAGGPTPVVAVPASLQASLMSRLDRLGPAKNVAQVGAAIGRAFPHMLLAALVRKPKEELDADLDRLIAAGLLFRHGTPPYASYLFKHALVQDAAYSTLLREQRRVLHARIAEILESQFAEIAESQPELLARHYAKADLIEKSARLWGKAGQRSQERSALVEAAEQLGHALEQIATLPSTPDLRREQIVLHVALLNTLMHVKGYGAPETKAAVAQVRALIEQAERLGEPPDDPSLLLSALFGQWIVNFINFNGDVARELAARFLALGEKEGTAAPRMIGHRTMASTLALMGDLVDAKAHYNEALALYRPAEHQRLMTRFGQDLRVTCLAFRSMASWLLGYPEAALKDAECALTEARQIEHAATLMFTLNFPILINTYCGNYHAADERLKELVVLAEEKGAPFRKAEGVLRRGYILTLTEAAKAAEIVTAGIDLWRSAGSTIFTPEHEFMLAIAHANSGQFDDAWRCIDKAMTAMHATKERWCEAEAHRVAGEIALKSPQRDVAKAQAHFEHSLTVARAQQAKSWELRAAMSLARLLSDQGKRQTARDLLAPVYDWFTEGFDTSDLRTARALLGELH</sequence>
<dbReference type="SUPFAM" id="SSF48452">
    <property type="entry name" value="TPR-like"/>
    <property type="match status" value="2"/>
</dbReference>
<evidence type="ECO:0000313" key="4">
    <source>
        <dbReference type="EMBL" id="MEH2558616.1"/>
    </source>
</evidence>
<dbReference type="Gene3D" id="1.25.40.10">
    <property type="entry name" value="Tetratricopeptide repeat domain"/>
    <property type="match status" value="1"/>
</dbReference>
<keyword evidence="1" id="KW-0547">Nucleotide-binding</keyword>
<dbReference type="Pfam" id="PF00211">
    <property type="entry name" value="Guanylate_cyc"/>
    <property type="match status" value="1"/>
</dbReference>
<gene>
    <name evidence="4" type="ORF">V1286_006145</name>
</gene>
<dbReference type="PROSITE" id="PS50125">
    <property type="entry name" value="GUANYLATE_CYCLASE_2"/>
    <property type="match status" value="1"/>
</dbReference>
<dbReference type="PANTHER" id="PTHR16305">
    <property type="entry name" value="TESTICULAR SOLUBLE ADENYLYL CYCLASE"/>
    <property type="match status" value="1"/>
</dbReference>
<dbReference type="InterPro" id="IPR029787">
    <property type="entry name" value="Nucleotide_cyclase"/>
</dbReference>
<dbReference type="Pfam" id="PF12773">
    <property type="entry name" value="DZR"/>
    <property type="match status" value="1"/>
</dbReference>
<reference evidence="4 5" key="1">
    <citation type="submission" date="2024-02" db="EMBL/GenBank/DDBJ databases">
        <title>Adaptive strategies in a cosmopolitan and abundant soil bacterium.</title>
        <authorList>
            <person name="Carini P."/>
        </authorList>
    </citation>
    <scope>NUCLEOTIDE SEQUENCE [LARGE SCALE GENOMIC DNA]</scope>
    <source>
        <strain evidence="4 5">AZCC 1608</strain>
    </source>
</reference>
<comment type="caution">
    <text evidence="4">The sequence shown here is derived from an EMBL/GenBank/DDBJ whole genome shotgun (WGS) entry which is preliminary data.</text>
</comment>
<accession>A0ABU8BJ84</accession>
<dbReference type="PANTHER" id="PTHR16305:SF28">
    <property type="entry name" value="GUANYLATE CYCLASE DOMAIN-CONTAINING PROTEIN"/>
    <property type="match status" value="1"/>
</dbReference>
<name>A0ABU8BJ84_9BRAD</name>
<dbReference type="Pfam" id="PF13191">
    <property type="entry name" value="AAA_16"/>
    <property type="match status" value="1"/>
</dbReference>
<dbReference type="Gene3D" id="3.40.50.300">
    <property type="entry name" value="P-loop containing nucleotide triphosphate hydrolases"/>
    <property type="match status" value="1"/>
</dbReference>
<dbReference type="EMBL" id="JAZHRV010000001">
    <property type="protein sequence ID" value="MEH2558616.1"/>
    <property type="molecule type" value="Genomic_DNA"/>
</dbReference>
<evidence type="ECO:0000256" key="2">
    <source>
        <dbReference type="ARBA" id="ARBA00022840"/>
    </source>
</evidence>
<dbReference type="InterPro" id="IPR027417">
    <property type="entry name" value="P-loop_NTPase"/>
</dbReference>
<organism evidence="4 5">
    <name type="scientific">Bradyrhizobium algeriense</name>
    <dbReference type="NCBI Taxonomy" id="634784"/>
    <lineage>
        <taxon>Bacteria</taxon>
        <taxon>Pseudomonadati</taxon>
        <taxon>Pseudomonadota</taxon>
        <taxon>Alphaproteobacteria</taxon>
        <taxon>Hyphomicrobiales</taxon>
        <taxon>Nitrobacteraceae</taxon>
        <taxon>Bradyrhizobium</taxon>
    </lineage>
</organism>
<dbReference type="Proteomes" id="UP001364224">
    <property type="component" value="Unassembled WGS sequence"/>
</dbReference>
<dbReference type="CDD" id="cd07302">
    <property type="entry name" value="CHD"/>
    <property type="match status" value="1"/>
</dbReference>
<dbReference type="SMART" id="SM00044">
    <property type="entry name" value="CYCc"/>
    <property type="match status" value="1"/>
</dbReference>
<dbReference type="RefSeq" id="WP_334485778.1">
    <property type="nucleotide sequence ID" value="NZ_JAZHRV010000001.1"/>
</dbReference>
<dbReference type="InterPro" id="IPR001054">
    <property type="entry name" value="A/G_cyclase"/>
</dbReference>
<evidence type="ECO:0000256" key="1">
    <source>
        <dbReference type="ARBA" id="ARBA00022741"/>
    </source>
</evidence>
<keyword evidence="2" id="KW-0067">ATP-binding</keyword>
<dbReference type="InterPro" id="IPR011990">
    <property type="entry name" value="TPR-like_helical_dom_sf"/>
</dbReference>
<dbReference type="InterPro" id="IPR025874">
    <property type="entry name" value="DZR"/>
</dbReference>
<keyword evidence="5" id="KW-1185">Reference proteome</keyword>
<dbReference type="SUPFAM" id="SSF55073">
    <property type="entry name" value="Nucleotide cyclase"/>
    <property type="match status" value="1"/>
</dbReference>
<evidence type="ECO:0000259" key="3">
    <source>
        <dbReference type="PROSITE" id="PS50125"/>
    </source>
</evidence>
<dbReference type="InterPro" id="IPR041664">
    <property type="entry name" value="AAA_16"/>
</dbReference>
<evidence type="ECO:0000313" key="5">
    <source>
        <dbReference type="Proteomes" id="UP001364224"/>
    </source>
</evidence>
<dbReference type="Gene3D" id="3.30.70.1230">
    <property type="entry name" value="Nucleotide cyclase"/>
    <property type="match status" value="1"/>
</dbReference>
<dbReference type="SUPFAM" id="SSF52540">
    <property type="entry name" value="P-loop containing nucleoside triphosphate hydrolases"/>
    <property type="match status" value="1"/>
</dbReference>
<feature type="domain" description="Guanylate cyclase" evidence="3">
    <location>
        <begin position="72"/>
        <end position="199"/>
    </location>
</feature>
<protein>
    <submittedName>
        <fullName evidence="4">Class 3 adenylate cyclase/predicted ATPase/predicted RNA-binding Zn-ribbon protein involved in translation (DUF1610 family)</fullName>
    </submittedName>
</protein>
<proteinExistence type="predicted"/>